<keyword evidence="5 6" id="KW-0472">Membrane</keyword>
<keyword evidence="8" id="KW-1185">Reference proteome</keyword>
<keyword evidence="2" id="KW-1003">Cell membrane</keyword>
<dbReference type="InterPro" id="IPR013604">
    <property type="entry name" value="7TM_chemorcpt"/>
</dbReference>
<sequence>MMVKNSNMNSKIPYLEEIEEKLLHIGQPFLNILSVTGFHSVVAKTGSQTGLKYLSFSRPWAILNLALLIMGEIFYTIFVHPIVKARHNFGNTENFAYTLVSFCTIISFFALRTLAVFKYKENAQLWTENVRSLVDFSQVGPQFDLSSEQLNPFFEIIRHEIRLNLIVGLFYFIYCMSIAITSIYKSLFKDLQDFSWLIDTLNYTQTLFWNIHFSLYFLFGLFLGFYLKISIMCLRVIRLEIERIVILQNRVQLLLNKDIQLGPKTIFKQQLNTEQSIERLEQCLKAYFITEELVTKFSRHFDLELFITFVSSFFIIFARAFFVLYYIFKSSPTDALYTSGKIVVYAWQIYHVATLCSQLDQEVKGILYFLHRIDVKGLPIYLHAKIDMLAVRLSADPLAISPRQCFKLDRKLMIT</sequence>
<evidence type="ECO:0008006" key="9">
    <source>
        <dbReference type="Google" id="ProtNLM"/>
    </source>
</evidence>
<reference evidence="7" key="1">
    <citation type="submission" date="2021-06" db="EMBL/GenBank/DDBJ databases">
        <authorList>
            <person name="Hodson N. C."/>
            <person name="Mongue J. A."/>
            <person name="Jaron S. K."/>
        </authorList>
    </citation>
    <scope>NUCLEOTIDE SEQUENCE</scope>
</reference>
<dbReference type="Proteomes" id="UP000708208">
    <property type="component" value="Unassembled WGS sequence"/>
</dbReference>
<organism evidence="7 8">
    <name type="scientific">Allacma fusca</name>
    <dbReference type="NCBI Taxonomy" id="39272"/>
    <lineage>
        <taxon>Eukaryota</taxon>
        <taxon>Metazoa</taxon>
        <taxon>Ecdysozoa</taxon>
        <taxon>Arthropoda</taxon>
        <taxon>Hexapoda</taxon>
        <taxon>Collembola</taxon>
        <taxon>Symphypleona</taxon>
        <taxon>Sminthuridae</taxon>
        <taxon>Allacma</taxon>
    </lineage>
</organism>
<feature type="transmembrane region" description="Helical" evidence="6">
    <location>
        <begin position="305"/>
        <end position="328"/>
    </location>
</feature>
<dbReference type="GO" id="GO:0050909">
    <property type="term" value="P:sensory perception of taste"/>
    <property type="evidence" value="ECO:0007669"/>
    <property type="project" value="InterPro"/>
</dbReference>
<dbReference type="GO" id="GO:0005886">
    <property type="term" value="C:plasma membrane"/>
    <property type="evidence" value="ECO:0007669"/>
    <property type="project" value="UniProtKB-SubCell"/>
</dbReference>
<evidence type="ECO:0000313" key="7">
    <source>
        <dbReference type="EMBL" id="CAG7731953.1"/>
    </source>
</evidence>
<feature type="transmembrane region" description="Helical" evidence="6">
    <location>
        <begin position="95"/>
        <end position="117"/>
    </location>
</feature>
<evidence type="ECO:0000256" key="3">
    <source>
        <dbReference type="ARBA" id="ARBA00022692"/>
    </source>
</evidence>
<comment type="subcellular location">
    <subcellularLocation>
        <location evidence="1">Cell membrane</location>
        <topology evidence="1">Multi-pass membrane protein</topology>
    </subcellularLocation>
</comment>
<evidence type="ECO:0000256" key="5">
    <source>
        <dbReference type="ARBA" id="ARBA00023136"/>
    </source>
</evidence>
<dbReference type="AlphaFoldDB" id="A0A8J2K963"/>
<feature type="transmembrane region" description="Helical" evidence="6">
    <location>
        <begin position="207"/>
        <end position="227"/>
    </location>
</feature>
<proteinExistence type="predicted"/>
<accession>A0A8J2K963</accession>
<keyword evidence="4 6" id="KW-1133">Transmembrane helix</keyword>
<dbReference type="EMBL" id="CAJVCH010221974">
    <property type="protein sequence ID" value="CAG7731953.1"/>
    <property type="molecule type" value="Genomic_DNA"/>
</dbReference>
<comment type="caution">
    <text evidence="7">The sequence shown here is derived from an EMBL/GenBank/DDBJ whole genome shotgun (WGS) entry which is preliminary data.</text>
</comment>
<feature type="transmembrane region" description="Helical" evidence="6">
    <location>
        <begin position="163"/>
        <end position="187"/>
    </location>
</feature>
<evidence type="ECO:0000256" key="1">
    <source>
        <dbReference type="ARBA" id="ARBA00004651"/>
    </source>
</evidence>
<name>A0A8J2K963_9HEXA</name>
<feature type="non-terminal residue" evidence="7">
    <location>
        <position position="1"/>
    </location>
</feature>
<keyword evidence="3 6" id="KW-0812">Transmembrane</keyword>
<dbReference type="OrthoDB" id="6478931at2759"/>
<protein>
    <recommendedName>
        <fullName evidence="9">Gustatory receptor</fullName>
    </recommendedName>
</protein>
<dbReference type="Pfam" id="PF08395">
    <property type="entry name" value="7tm_7"/>
    <property type="match status" value="1"/>
</dbReference>
<evidence type="ECO:0000256" key="4">
    <source>
        <dbReference type="ARBA" id="ARBA00022989"/>
    </source>
</evidence>
<gene>
    <name evidence="7" type="ORF">AFUS01_LOCUS20502</name>
</gene>
<evidence type="ECO:0000313" key="8">
    <source>
        <dbReference type="Proteomes" id="UP000708208"/>
    </source>
</evidence>
<feature type="transmembrane region" description="Helical" evidence="6">
    <location>
        <begin position="61"/>
        <end position="83"/>
    </location>
</feature>
<evidence type="ECO:0000256" key="2">
    <source>
        <dbReference type="ARBA" id="ARBA00022475"/>
    </source>
</evidence>
<evidence type="ECO:0000256" key="6">
    <source>
        <dbReference type="SAM" id="Phobius"/>
    </source>
</evidence>